<dbReference type="InterPro" id="IPR046960">
    <property type="entry name" value="PPR_At4g14850-like_plant"/>
</dbReference>
<dbReference type="Proteomes" id="UP001210211">
    <property type="component" value="Unassembled WGS sequence"/>
</dbReference>
<protein>
    <recommendedName>
        <fullName evidence="7">Pentatricopeptide repeat-containing protein</fullName>
    </recommendedName>
</protein>
<feature type="repeat" description="PPR" evidence="3">
    <location>
        <begin position="555"/>
        <end position="589"/>
    </location>
</feature>
<dbReference type="AlphaFoldDB" id="A0AAD5ZZA4"/>
<dbReference type="EMBL" id="JAMRDG010000001">
    <property type="protein sequence ID" value="KAJ3706634.1"/>
    <property type="molecule type" value="Genomic_DNA"/>
</dbReference>
<evidence type="ECO:0000313" key="5">
    <source>
        <dbReference type="EMBL" id="KAJ3706634.1"/>
    </source>
</evidence>
<feature type="repeat" description="PPR" evidence="3">
    <location>
        <begin position="342"/>
        <end position="376"/>
    </location>
</feature>
<evidence type="ECO:0000313" key="6">
    <source>
        <dbReference type="Proteomes" id="UP001210211"/>
    </source>
</evidence>
<dbReference type="PANTHER" id="PTHR47926">
    <property type="entry name" value="PENTATRICOPEPTIDE REPEAT-CONTAINING PROTEIN"/>
    <property type="match status" value="1"/>
</dbReference>
<feature type="repeat" description="PPR" evidence="3">
    <location>
        <begin position="174"/>
        <end position="208"/>
    </location>
</feature>
<proteinExistence type="predicted"/>
<evidence type="ECO:0008006" key="7">
    <source>
        <dbReference type="Google" id="ProtNLM"/>
    </source>
</evidence>
<dbReference type="NCBIfam" id="TIGR00756">
    <property type="entry name" value="PPR"/>
    <property type="match status" value="8"/>
</dbReference>
<evidence type="ECO:0000256" key="4">
    <source>
        <dbReference type="SAM" id="MobiDB-lite"/>
    </source>
</evidence>
<evidence type="ECO:0000256" key="1">
    <source>
        <dbReference type="ARBA" id="ARBA00022737"/>
    </source>
</evidence>
<name>A0AAD5ZZA4_9POAL</name>
<dbReference type="GO" id="GO:0009451">
    <property type="term" value="P:RNA modification"/>
    <property type="evidence" value="ECO:0007669"/>
    <property type="project" value="InterPro"/>
</dbReference>
<dbReference type="Pfam" id="PF13041">
    <property type="entry name" value="PPR_2"/>
    <property type="match status" value="3"/>
</dbReference>
<reference evidence="5 6" key="1">
    <citation type="journal article" date="2022" name="Cell">
        <title>Repeat-based holocentromeres influence genome architecture and karyotype evolution.</title>
        <authorList>
            <person name="Hofstatter P.G."/>
            <person name="Thangavel G."/>
            <person name="Lux T."/>
            <person name="Neumann P."/>
            <person name="Vondrak T."/>
            <person name="Novak P."/>
            <person name="Zhang M."/>
            <person name="Costa L."/>
            <person name="Castellani M."/>
            <person name="Scott A."/>
            <person name="Toegelov H."/>
            <person name="Fuchs J."/>
            <person name="Mata-Sucre Y."/>
            <person name="Dias Y."/>
            <person name="Vanzela A.L.L."/>
            <person name="Huettel B."/>
            <person name="Almeida C.C.S."/>
            <person name="Simkova H."/>
            <person name="Souza G."/>
            <person name="Pedrosa-Harand A."/>
            <person name="Macas J."/>
            <person name="Mayer K.F.X."/>
            <person name="Houben A."/>
            <person name="Marques A."/>
        </authorList>
    </citation>
    <scope>NUCLEOTIDE SEQUENCE [LARGE SCALE GENOMIC DNA]</scope>
    <source>
        <strain evidence="5">RhyTen1mFocal</strain>
    </source>
</reference>
<dbReference type="FunFam" id="1.25.40.10:FF:000090">
    <property type="entry name" value="Pentatricopeptide repeat-containing protein, chloroplastic"/>
    <property type="match status" value="1"/>
</dbReference>
<dbReference type="PROSITE" id="PS51375">
    <property type="entry name" value="PPR"/>
    <property type="match status" value="7"/>
</dbReference>
<keyword evidence="6" id="KW-1185">Reference proteome</keyword>
<dbReference type="GO" id="GO:0003723">
    <property type="term" value="F:RNA binding"/>
    <property type="evidence" value="ECO:0007669"/>
    <property type="project" value="InterPro"/>
</dbReference>
<dbReference type="Gene3D" id="1.25.40.10">
    <property type="entry name" value="Tetratricopeptide repeat domain"/>
    <property type="match status" value="5"/>
</dbReference>
<evidence type="ECO:0000256" key="2">
    <source>
        <dbReference type="ARBA" id="ARBA00022946"/>
    </source>
</evidence>
<sequence length="796" mass="89111">MAISVAPATSPHLYHHKSQLRPIRKSFSNHTILTIPDSPGPSDYASAIDSCHCSSHARQIHAHVVKRRFSGHSEFLETRLLVMYGRCSCVDTACYLFDKMLLRTTYTWVAILTVLVNHGLLQKAIGMFRQMLFDGVELNFFVFPVVLKACSGLDLVELGKYVHGLVLKTGIVSNVYVGNALIEMYGKCGLVEDAMKIFYGMKEKDSVSWNSIITACSANAMVYEALKFLEEMSKSANVEPDVVSWSSAIGGFAQNGHDEEALELFTEMVKSGVKPNSQTFSSLLPSCGRMGVLNLGKELHGYVTRHGLITSSFVVNGLMDVYWRCRDIVSAERFFLKLSARNIVSYNTLLMGYLENGKLEKARDLFDNMELDGVKRDDISWNCIISGYVDNEMDYEAISMFQEMIIDEQIKPNQYHLGSTLLACAASGAFKQGKELHSHAIVRGFTSDPFVGSTLVEYYCRCKDLAAAESAFSQILERSTWNWNVLLSGHARKGFMDNGEDKLVFQLFQKLPGEGMKPDIHTIEVRIGAPIVDMYCKCGNVPLGVLAFERIREHNLVSYNTMLAGYATHGLGREGIEVFNKLIKDDIMPNEITFLSILSSCVHIGDVEKGHFYYKMMQDYSIEPNLKHYTCMVDLLSRTGQLNQAFNLIRTMPIAPDPVVWSALLNGCVTKRNLELGEIAASKLIELEEDNMANYVLLANLYAVTEKWDDLARIRGLIREKGMHKNPGRNGLTNSYVLMSDRCMVKYHTKCAIKEPQYKGKPRQSTSPQKPKQRTMGVLGSTTLLPNKAKVAMIPA</sequence>
<feature type="repeat" description="PPR" evidence="3">
    <location>
        <begin position="241"/>
        <end position="275"/>
    </location>
</feature>
<accession>A0AAD5ZZA4</accession>
<dbReference type="InterPro" id="IPR011990">
    <property type="entry name" value="TPR-like_helical_dom_sf"/>
</dbReference>
<keyword evidence="1" id="KW-0677">Repeat</keyword>
<dbReference type="FunFam" id="1.25.40.10:FF:000393">
    <property type="entry name" value="Pentatricopeptide repeat-containing protein At1g20230"/>
    <property type="match status" value="1"/>
</dbReference>
<feature type="repeat" description="PPR" evidence="3">
    <location>
        <begin position="590"/>
        <end position="624"/>
    </location>
</feature>
<feature type="region of interest" description="Disordered" evidence="4">
    <location>
        <begin position="756"/>
        <end position="777"/>
    </location>
</feature>
<comment type="caution">
    <text evidence="5">The sequence shown here is derived from an EMBL/GenBank/DDBJ whole genome shotgun (WGS) entry which is preliminary data.</text>
</comment>
<gene>
    <name evidence="5" type="ORF">LUZ61_010339</name>
</gene>
<dbReference type="InterPro" id="IPR046848">
    <property type="entry name" value="E_motif"/>
</dbReference>
<organism evidence="5 6">
    <name type="scientific">Rhynchospora tenuis</name>
    <dbReference type="NCBI Taxonomy" id="198213"/>
    <lineage>
        <taxon>Eukaryota</taxon>
        <taxon>Viridiplantae</taxon>
        <taxon>Streptophyta</taxon>
        <taxon>Embryophyta</taxon>
        <taxon>Tracheophyta</taxon>
        <taxon>Spermatophyta</taxon>
        <taxon>Magnoliopsida</taxon>
        <taxon>Liliopsida</taxon>
        <taxon>Poales</taxon>
        <taxon>Cyperaceae</taxon>
        <taxon>Cyperoideae</taxon>
        <taxon>Rhynchosporeae</taxon>
        <taxon>Rhynchospora</taxon>
    </lineage>
</organism>
<evidence type="ECO:0000256" key="3">
    <source>
        <dbReference type="PROSITE-ProRule" id="PRU00708"/>
    </source>
</evidence>
<feature type="repeat" description="PPR" evidence="3">
    <location>
        <begin position="104"/>
        <end position="138"/>
    </location>
</feature>
<dbReference type="Pfam" id="PF01535">
    <property type="entry name" value="PPR"/>
    <property type="match status" value="4"/>
</dbReference>
<feature type="repeat" description="PPR" evidence="3">
    <location>
        <begin position="377"/>
        <end position="412"/>
    </location>
</feature>
<dbReference type="PANTHER" id="PTHR47926:SF386">
    <property type="entry name" value="PENTATRICOPEPTIDE REPEAT-CONTAINING PROTEIN"/>
    <property type="match status" value="1"/>
</dbReference>
<keyword evidence="2" id="KW-0809">Transit peptide</keyword>
<dbReference type="Pfam" id="PF20431">
    <property type="entry name" value="E_motif"/>
    <property type="match status" value="1"/>
</dbReference>
<dbReference type="InterPro" id="IPR002885">
    <property type="entry name" value="PPR_rpt"/>
</dbReference>